<proteinExistence type="inferred from homology"/>
<evidence type="ECO:0000313" key="9">
    <source>
        <dbReference type="Proteomes" id="UP001596087"/>
    </source>
</evidence>
<accession>A0ABW0BIR1</accession>
<feature type="transmembrane region" description="Helical" evidence="7">
    <location>
        <begin position="307"/>
        <end position="329"/>
    </location>
</feature>
<feature type="compositionally biased region" description="Basic residues" evidence="6">
    <location>
        <begin position="380"/>
        <end position="389"/>
    </location>
</feature>
<dbReference type="PANTHER" id="PTHR21716:SF64">
    <property type="entry name" value="AI-2 TRANSPORT PROTEIN TQSA"/>
    <property type="match status" value="1"/>
</dbReference>
<evidence type="ECO:0000256" key="6">
    <source>
        <dbReference type="SAM" id="MobiDB-lite"/>
    </source>
</evidence>
<feature type="transmembrane region" description="Helical" evidence="7">
    <location>
        <begin position="269"/>
        <end position="287"/>
    </location>
</feature>
<dbReference type="InterPro" id="IPR002549">
    <property type="entry name" value="AI-2E-like"/>
</dbReference>
<comment type="subcellular location">
    <subcellularLocation>
        <location evidence="1">Membrane</location>
        <topology evidence="1">Multi-pass membrane protein</topology>
    </subcellularLocation>
</comment>
<evidence type="ECO:0000256" key="4">
    <source>
        <dbReference type="ARBA" id="ARBA00022989"/>
    </source>
</evidence>
<evidence type="ECO:0000256" key="7">
    <source>
        <dbReference type="SAM" id="Phobius"/>
    </source>
</evidence>
<comment type="caution">
    <text evidence="8">The sequence shown here is derived from an EMBL/GenBank/DDBJ whole genome shotgun (WGS) entry which is preliminary data.</text>
</comment>
<name>A0ABW0BIR1_9ACTN</name>
<feature type="region of interest" description="Disordered" evidence="6">
    <location>
        <begin position="349"/>
        <end position="389"/>
    </location>
</feature>
<feature type="transmembrane region" description="Helical" evidence="7">
    <location>
        <begin position="70"/>
        <end position="92"/>
    </location>
</feature>
<protein>
    <submittedName>
        <fullName evidence="8">AI-2E family transporter</fullName>
    </submittedName>
</protein>
<dbReference type="RefSeq" id="WP_378589837.1">
    <property type="nucleotide sequence ID" value="NZ_JBHSKD010000009.1"/>
</dbReference>
<feature type="transmembrane region" description="Helical" evidence="7">
    <location>
        <begin position="204"/>
        <end position="226"/>
    </location>
</feature>
<evidence type="ECO:0000313" key="8">
    <source>
        <dbReference type="EMBL" id="MFC5177088.1"/>
    </source>
</evidence>
<keyword evidence="3 7" id="KW-0812">Transmembrane</keyword>
<evidence type="ECO:0000256" key="5">
    <source>
        <dbReference type="ARBA" id="ARBA00023136"/>
    </source>
</evidence>
<reference evidence="9" key="1">
    <citation type="journal article" date="2019" name="Int. J. Syst. Evol. Microbiol.">
        <title>The Global Catalogue of Microorganisms (GCM) 10K type strain sequencing project: providing services to taxonomists for standard genome sequencing and annotation.</title>
        <authorList>
            <consortium name="The Broad Institute Genomics Platform"/>
            <consortium name="The Broad Institute Genome Sequencing Center for Infectious Disease"/>
            <person name="Wu L."/>
            <person name="Ma J."/>
        </authorList>
    </citation>
    <scope>NUCLEOTIDE SEQUENCE [LARGE SCALE GENOMIC DNA]</scope>
    <source>
        <strain evidence="9">DFY41</strain>
    </source>
</reference>
<evidence type="ECO:0000256" key="3">
    <source>
        <dbReference type="ARBA" id="ARBA00022692"/>
    </source>
</evidence>
<dbReference type="Proteomes" id="UP001596087">
    <property type="component" value="Unassembled WGS sequence"/>
</dbReference>
<gene>
    <name evidence="8" type="ORF">ACFPGP_10420</name>
</gene>
<dbReference type="EMBL" id="JBHSKD010000009">
    <property type="protein sequence ID" value="MFC5177088.1"/>
    <property type="molecule type" value="Genomic_DNA"/>
</dbReference>
<feature type="transmembrane region" description="Helical" evidence="7">
    <location>
        <begin position="40"/>
        <end position="58"/>
    </location>
</feature>
<evidence type="ECO:0000256" key="2">
    <source>
        <dbReference type="ARBA" id="ARBA00009773"/>
    </source>
</evidence>
<comment type="similarity">
    <text evidence="2">Belongs to the autoinducer-2 exporter (AI-2E) (TC 2.A.86) family.</text>
</comment>
<keyword evidence="4 7" id="KW-1133">Transmembrane helix</keyword>
<dbReference type="PANTHER" id="PTHR21716">
    <property type="entry name" value="TRANSMEMBRANE PROTEIN"/>
    <property type="match status" value="1"/>
</dbReference>
<keyword evidence="9" id="KW-1185">Reference proteome</keyword>
<dbReference type="Pfam" id="PF01594">
    <property type="entry name" value="AI-2E_transport"/>
    <property type="match status" value="1"/>
</dbReference>
<organism evidence="8 9">
    <name type="scientific">Nocardioides taihuensis</name>
    <dbReference type="NCBI Taxonomy" id="1835606"/>
    <lineage>
        <taxon>Bacteria</taxon>
        <taxon>Bacillati</taxon>
        <taxon>Actinomycetota</taxon>
        <taxon>Actinomycetes</taxon>
        <taxon>Propionibacteriales</taxon>
        <taxon>Nocardioidaceae</taxon>
        <taxon>Nocardioides</taxon>
    </lineage>
</organism>
<feature type="transmembrane region" description="Helical" evidence="7">
    <location>
        <begin position="144"/>
        <end position="171"/>
    </location>
</feature>
<sequence>MSDRAGVPPASAGLTRGMLITLGVSLAVITIAGVKEIASILAPTLLALVLAVAVQPLARVLRRHRWPGWLATTITILAAWGILAALALSVAYCGVKFAALIPQYSDDFSSLVKDVQDWMKSAGVGSDQASNITSKLDPSKLAGFVASLLSAVLSAASNLFLIGALLLFFVADGTGFAARLSGLRPQRPQVVVALESFAHGTRQYLVVTTVFGLIVAVIDTGVLWVMDVPEPILWGLLAFITNYIPNIGFVIGLVPPAILALLDSGVDKMIAVIVAYCLINVVIQTFIQPRVIGDTVGMSASLTFVSLIFWAWVLGPLGALLAIPVSLLAKALLIDVDPAAQWVRPLVSGSDELQSPLPGEDSAKNDDAGTDDAADGAPGKRAKPRHAGA</sequence>
<evidence type="ECO:0000256" key="1">
    <source>
        <dbReference type="ARBA" id="ARBA00004141"/>
    </source>
</evidence>
<feature type="transmembrane region" description="Helical" evidence="7">
    <location>
        <begin position="12"/>
        <end position="34"/>
    </location>
</feature>
<keyword evidence="5 7" id="KW-0472">Membrane</keyword>
<feature type="transmembrane region" description="Helical" evidence="7">
    <location>
        <begin position="232"/>
        <end position="262"/>
    </location>
</feature>